<proteinExistence type="predicted"/>
<accession>A0A2N9G2W7</accession>
<feature type="domain" description="Reverse transcriptase Ty1/copia-type" evidence="1">
    <location>
        <begin position="11"/>
        <end position="136"/>
    </location>
</feature>
<name>A0A2N9G2W7_FAGSY</name>
<dbReference type="Pfam" id="PF07727">
    <property type="entry name" value="RVT_2"/>
    <property type="match status" value="1"/>
</dbReference>
<protein>
    <recommendedName>
        <fullName evidence="1">Reverse transcriptase Ty1/copia-type domain-containing protein</fullName>
    </recommendedName>
</protein>
<dbReference type="CDD" id="cd09272">
    <property type="entry name" value="RNase_HI_RT_Ty1"/>
    <property type="match status" value="1"/>
</dbReference>
<dbReference type="InterPro" id="IPR013103">
    <property type="entry name" value="RVT_2"/>
</dbReference>
<dbReference type="SUPFAM" id="SSF56672">
    <property type="entry name" value="DNA/RNA polymerases"/>
    <property type="match status" value="1"/>
</dbReference>
<evidence type="ECO:0000259" key="1">
    <source>
        <dbReference type="Pfam" id="PF07727"/>
    </source>
</evidence>
<dbReference type="InterPro" id="IPR043502">
    <property type="entry name" value="DNA/RNA_pol_sf"/>
</dbReference>
<dbReference type="EMBL" id="OIVN01001422">
    <property type="protein sequence ID" value="SPC93745.1"/>
    <property type="molecule type" value="Genomic_DNA"/>
</dbReference>
<sequence>MNEDFTALLKNNTWTLVPPSTAHNIIGCIWVFRIKHKADGTIERYKARLVAKGFHQQPGVDYSETFSPVVKPTTIRLVLSLALSAGWSMRQIDIQNAFLHGDLSEDVYMTQPPGFQHPSLPLHLCKLNKALYGLKHLKLIVLCLLTTPPQSPYLGSLNFFLGVEKLQQSDGILLSQRRYILDLLKRTDMLQAKTISSPMFNSKPLSALDGDVFSDITLFRSTLGSLQYLSLTRPDISFTINRHTVSHGLFLRRNSSHHLIAYSDADWAGCPDDRRSTSGFCIYLGSNLISWSSRKQPTVARSSTEAEYKAIANATAELLWIQSLLWDLHVSFSHPPVLWCDNIGATYLTANPVLHARTKHVEIDFHFVRDRVANKTLDVRFISGKDQLANVLTKPLVASCFYWLISKLNVCSPPLNLREDINAEITLADNKHLKQSLVLKQTLS</sequence>
<dbReference type="AlphaFoldDB" id="A0A2N9G2W7"/>
<dbReference type="PANTHER" id="PTHR11439:SF450">
    <property type="entry name" value="REVERSE TRANSCRIPTASE TY1_COPIA-TYPE DOMAIN-CONTAINING PROTEIN"/>
    <property type="match status" value="1"/>
</dbReference>
<reference evidence="2" key="1">
    <citation type="submission" date="2018-02" db="EMBL/GenBank/DDBJ databases">
        <authorList>
            <person name="Cohen D.B."/>
            <person name="Kent A.D."/>
        </authorList>
    </citation>
    <scope>NUCLEOTIDE SEQUENCE</scope>
</reference>
<evidence type="ECO:0000313" key="2">
    <source>
        <dbReference type="EMBL" id="SPC93745.1"/>
    </source>
</evidence>
<dbReference type="PANTHER" id="PTHR11439">
    <property type="entry name" value="GAG-POL-RELATED RETROTRANSPOSON"/>
    <property type="match status" value="1"/>
</dbReference>
<organism evidence="2">
    <name type="scientific">Fagus sylvatica</name>
    <name type="common">Beechnut</name>
    <dbReference type="NCBI Taxonomy" id="28930"/>
    <lineage>
        <taxon>Eukaryota</taxon>
        <taxon>Viridiplantae</taxon>
        <taxon>Streptophyta</taxon>
        <taxon>Embryophyta</taxon>
        <taxon>Tracheophyta</taxon>
        <taxon>Spermatophyta</taxon>
        <taxon>Magnoliopsida</taxon>
        <taxon>eudicotyledons</taxon>
        <taxon>Gunneridae</taxon>
        <taxon>Pentapetalae</taxon>
        <taxon>rosids</taxon>
        <taxon>fabids</taxon>
        <taxon>Fagales</taxon>
        <taxon>Fagaceae</taxon>
        <taxon>Fagus</taxon>
    </lineage>
</organism>
<gene>
    <name evidence="2" type="ORF">FSB_LOCUS21627</name>
</gene>